<dbReference type="AlphaFoldDB" id="A0AAV7RFH1"/>
<dbReference type="EMBL" id="JANPWB010000009">
    <property type="protein sequence ID" value="KAJ1150502.1"/>
    <property type="molecule type" value="Genomic_DNA"/>
</dbReference>
<evidence type="ECO:0000313" key="3">
    <source>
        <dbReference type="Proteomes" id="UP001066276"/>
    </source>
</evidence>
<keyword evidence="3" id="KW-1185">Reference proteome</keyword>
<comment type="caution">
    <text evidence="2">The sequence shown here is derived from an EMBL/GenBank/DDBJ whole genome shotgun (WGS) entry which is preliminary data.</text>
</comment>
<feature type="region of interest" description="Disordered" evidence="1">
    <location>
        <begin position="87"/>
        <end position="106"/>
    </location>
</feature>
<organism evidence="2 3">
    <name type="scientific">Pleurodeles waltl</name>
    <name type="common">Iberian ribbed newt</name>
    <dbReference type="NCBI Taxonomy" id="8319"/>
    <lineage>
        <taxon>Eukaryota</taxon>
        <taxon>Metazoa</taxon>
        <taxon>Chordata</taxon>
        <taxon>Craniata</taxon>
        <taxon>Vertebrata</taxon>
        <taxon>Euteleostomi</taxon>
        <taxon>Amphibia</taxon>
        <taxon>Batrachia</taxon>
        <taxon>Caudata</taxon>
        <taxon>Salamandroidea</taxon>
        <taxon>Salamandridae</taxon>
        <taxon>Pleurodelinae</taxon>
        <taxon>Pleurodeles</taxon>
    </lineage>
</organism>
<name>A0AAV7RFH1_PLEWA</name>
<reference evidence="2" key="1">
    <citation type="journal article" date="2022" name="bioRxiv">
        <title>Sequencing and chromosome-scale assembly of the giantPleurodeles waltlgenome.</title>
        <authorList>
            <person name="Brown T."/>
            <person name="Elewa A."/>
            <person name="Iarovenko S."/>
            <person name="Subramanian E."/>
            <person name="Araus A.J."/>
            <person name="Petzold A."/>
            <person name="Susuki M."/>
            <person name="Suzuki K.-i.T."/>
            <person name="Hayashi T."/>
            <person name="Toyoda A."/>
            <person name="Oliveira C."/>
            <person name="Osipova E."/>
            <person name="Leigh N.D."/>
            <person name="Simon A."/>
            <person name="Yun M.H."/>
        </authorList>
    </citation>
    <scope>NUCLEOTIDE SEQUENCE</scope>
    <source>
        <strain evidence="2">20211129_DDA</strain>
        <tissue evidence="2">Liver</tissue>
    </source>
</reference>
<feature type="compositionally biased region" description="Basic and acidic residues" evidence="1">
    <location>
        <begin position="89"/>
        <end position="98"/>
    </location>
</feature>
<dbReference type="Proteomes" id="UP001066276">
    <property type="component" value="Chromosome 5"/>
</dbReference>
<evidence type="ECO:0000313" key="2">
    <source>
        <dbReference type="EMBL" id="KAJ1150502.1"/>
    </source>
</evidence>
<sequence>MQEDGPQNVQTEASARSSICSAPRAACSHSKSLLLCFLTVCVSNLLRSLRRQFRIPFLSADARRTGFEVENKREVDRAADGRALLPVEDLGRGDDPKQADGGAEWGQSCGLPLPPSECRQRATCVGSKASGSPERAAVEEPAAGGGERGSQ</sequence>
<feature type="compositionally biased region" description="Low complexity" evidence="1">
    <location>
        <begin position="133"/>
        <end position="142"/>
    </location>
</feature>
<accession>A0AAV7RFH1</accession>
<evidence type="ECO:0000256" key="1">
    <source>
        <dbReference type="SAM" id="MobiDB-lite"/>
    </source>
</evidence>
<proteinExistence type="predicted"/>
<protein>
    <submittedName>
        <fullName evidence="2">Uncharacterized protein</fullName>
    </submittedName>
</protein>
<feature type="region of interest" description="Disordered" evidence="1">
    <location>
        <begin position="124"/>
        <end position="151"/>
    </location>
</feature>
<gene>
    <name evidence="2" type="ORF">NDU88_003293</name>
</gene>